<dbReference type="AlphaFoldDB" id="A0A554VL97"/>
<reference evidence="4 5" key="1">
    <citation type="submission" date="2019-07" db="EMBL/GenBank/DDBJ databases">
        <title>The draft genome sequence of Aquimarina algiphila M91.</title>
        <authorList>
            <person name="Meng X."/>
        </authorList>
    </citation>
    <scope>NUCLEOTIDE SEQUENCE [LARGE SCALE GENOMIC DNA]</scope>
    <source>
        <strain evidence="4 5">M91</strain>
    </source>
</reference>
<comment type="caution">
    <text evidence="4">The sequence shown here is derived from an EMBL/GenBank/DDBJ whole genome shotgun (WGS) entry which is preliminary data.</text>
</comment>
<accession>A0A554VL97</accession>
<dbReference type="PANTHER" id="PTHR37826">
    <property type="entry name" value="FLOTILLIN BAND_7_5 DOMAIN PROTEIN"/>
    <property type="match status" value="1"/>
</dbReference>
<dbReference type="OrthoDB" id="9764015at2"/>
<dbReference type="Proteomes" id="UP000318833">
    <property type="component" value="Unassembled WGS sequence"/>
</dbReference>
<dbReference type="PANTHER" id="PTHR37826:SF2">
    <property type="entry name" value="ZINC-RIBBON DOMAIN-CONTAINING PROTEIN"/>
    <property type="match status" value="1"/>
</dbReference>
<keyword evidence="5" id="KW-1185">Reference proteome</keyword>
<name>A0A554VL97_9FLAO</name>
<feature type="compositionally biased region" description="Low complexity" evidence="1">
    <location>
        <begin position="282"/>
        <end position="317"/>
    </location>
</feature>
<dbReference type="InterPro" id="IPR036013">
    <property type="entry name" value="Band_7/SPFH_dom_sf"/>
</dbReference>
<gene>
    <name evidence="4" type="ORF">FOF46_10415</name>
</gene>
<dbReference type="EMBL" id="VLNR01000018">
    <property type="protein sequence ID" value="TSE08877.1"/>
    <property type="molecule type" value="Genomic_DNA"/>
</dbReference>
<evidence type="ECO:0000256" key="1">
    <source>
        <dbReference type="SAM" id="MobiDB-lite"/>
    </source>
</evidence>
<evidence type="ECO:0000313" key="4">
    <source>
        <dbReference type="EMBL" id="TSE08877.1"/>
    </source>
</evidence>
<dbReference type="InterPro" id="IPR033880">
    <property type="entry name" value="SPFH_YdjI"/>
</dbReference>
<feature type="domain" description="SHOCT" evidence="2">
    <location>
        <begin position="321"/>
        <end position="347"/>
    </location>
</feature>
<feature type="region of interest" description="Disordered" evidence="1">
    <location>
        <begin position="282"/>
        <end position="328"/>
    </location>
</feature>
<protein>
    <submittedName>
        <fullName evidence="4">SPFH domain-containing protein</fullName>
    </submittedName>
</protein>
<dbReference type="Pfam" id="PF13421">
    <property type="entry name" value="Band_7_1"/>
    <property type="match status" value="1"/>
</dbReference>
<dbReference type="InterPro" id="IPR018649">
    <property type="entry name" value="SHOCT"/>
</dbReference>
<sequence>MSNSFSNQLRSVIEWQDPKPETLFEKWTEDGDEIKNASKLIVGPGQGCLFVYEGKVEGFFEEEGLYDLKTGNIPFWTTIKNIMYKFESAHKVGIFFYRKAEMQNIRWGTPSPITYKDPVYNFPVGLGAFGNFSFKITKPVDFFRNVIAGDDYYPVKAIQKVILSRITQPISDFLANASFSYTEIDKHRNEIASFSKNSCTQIFDELGFELLDFRIEGTSFDEETKTRIGRIADMSAEAQAMKELGVSYQDYQQLEALKNMAKNEGGGNIGMQMGAGLGMGQMLGNMMNNQNNQNQGGQQASQQQSPQQQNTPPQNDDPMQKLEKLKKMFDAGFIDEQEYKQKKQEILSQF</sequence>
<evidence type="ECO:0000259" key="3">
    <source>
        <dbReference type="Pfam" id="PF13421"/>
    </source>
</evidence>
<feature type="compositionally biased region" description="Basic and acidic residues" evidence="1">
    <location>
        <begin position="318"/>
        <end position="328"/>
    </location>
</feature>
<evidence type="ECO:0000259" key="2">
    <source>
        <dbReference type="Pfam" id="PF09851"/>
    </source>
</evidence>
<organism evidence="4 5">
    <name type="scientific">Aquimarina algiphila</name>
    <dbReference type="NCBI Taxonomy" id="2047982"/>
    <lineage>
        <taxon>Bacteria</taxon>
        <taxon>Pseudomonadati</taxon>
        <taxon>Bacteroidota</taxon>
        <taxon>Flavobacteriia</taxon>
        <taxon>Flavobacteriales</taxon>
        <taxon>Flavobacteriaceae</taxon>
        <taxon>Aquimarina</taxon>
    </lineage>
</organism>
<feature type="domain" description="SPFH" evidence="3">
    <location>
        <begin position="30"/>
        <end position="234"/>
    </location>
</feature>
<proteinExistence type="predicted"/>
<dbReference type="Pfam" id="PF09851">
    <property type="entry name" value="SHOCT"/>
    <property type="match status" value="1"/>
</dbReference>
<evidence type="ECO:0000313" key="5">
    <source>
        <dbReference type="Proteomes" id="UP000318833"/>
    </source>
</evidence>
<dbReference type="RefSeq" id="WP_143916418.1">
    <property type="nucleotide sequence ID" value="NZ_CANMIK010000019.1"/>
</dbReference>
<dbReference type="SUPFAM" id="SSF117892">
    <property type="entry name" value="Band 7/SPFH domain"/>
    <property type="match status" value="1"/>
</dbReference>
<dbReference type="CDD" id="cd03408">
    <property type="entry name" value="SPFH_like_u1"/>
    <property type="match status" value="1"/>
</dbReference>